<dbReference type="InterPro" id="IPR037066">
    <property type="entry name" value="Plug_dom_sf"/>
</dbReference>
<comment type="caution">
    <text evidence="9">The sequence shown here is derived from an EMBL/GenBank/DDBJ whole genome shotgun (WGS) entry which is preliminary data.</text>
</comment>
<dbReference type="InterPro" id="IPR023997">
    <property type="entry name" value="TonB-dep_OMP_SusC/RagA_CS"/>
</dbReference>
<keyword evidence="4 7" id="KW-0812">Transmembrane</keyword>
<evidence type="ECO:0000313" key="9">
    <source>
        <dbReference type="EMBL" id="MVM31391.1"/>
    </source>
</evidence>
<evidence type="ECO:0000256" key="4">
    <source>
        <dbReference type="ARBA" id="ARBA00022692"/>
    </source>
</evidence>
<dbReference type="Gene3D" id="2.40.170.20">
    <property type="entry name" value="TonB-dependent receptor, beta-barrel domain"/>
    <property type="match status" value="1"/>
</dbReference>
<dbReference type="Pfam" id="PF13715">
    <property type="entry name" value="CarbopepD_reg_2"/>
    <property type="match status" value="1"/>
</dbReference>
<dbReference type="FunFam" id="2.60.40.1120:FF:000003">
    <property type="entry name" value="Outer membrane protein Omp121"/>
    <property type="match status" value="1"/>
</dbReference>
<dbReference type="InterPro" id="IPR036942">
    <property type="entry name" value="Beta-barrel_TonB_sf"/>
</dbReference>
<comment type="similarity">
    <text evidence="7">Belongs to the TonB-dependent receptor family.</text>
</comment>
<evidence type="ECO:0000256" key="5">
    <source>
        <dbReference type="ARBA" id="ARBA00023136"/>
    </source>
</evidence>
<protein>
    <submittedName>
        <fullName evidence="9">SusC/RagA family TonB-linked outer membrane protein</fullName>
    </submittedName>
</protein>
<evidence type="ECO:0000256" key="7">
    <source>
        <dbReference type="PROSITE-ProRule" id="PRU01360"/>
    </source>
</evidence>
<dbReference type="Pfam" id="PF07715">
    <property type="entry name" value="Plug"/>
    <property type="match status" value="1"/>
</dbReference>
<dbReference type="GO" id="GO:0009279">
    <property type="term" value="C:cell outer membrane"/>
    <property type="evidence" value="ECO:0007669"/>
    <property type="project" value="UniProtKB-SubCell"/>
</dbReference>
<dbReference type="Proteomes" id="UP000436006">
    <property type="component" value="Unassembled WGS sequence"/>
</dbReference>
<evidence type="ECO:0000259" key="8">
    <source>
        <dbReference type="Pfam" id="PF07715"/>
    </source>
</evidence>
<feature type="domain" description="TonB-dependent receptor plug" evidence="8">
    <location>
        <begin position="163"/>
        <end position="267"/>
    </location>
</feature>
<dbReference type="AlphaFoldDB" id="A0A7K1SC96"/>
<dbReference type="NCBIfam" id="TIGR04057">
    <property type="entry name" value="SusC_RagA_signa"/>
    <property type="match status" value="1"/>
</dbReference>
<dbReference type="SUPFAM" id="SSF56935">
    <property type="entry name" value="Porins"/>
    <property type="match status" value="1"/>
</dbReference>
<evidence type="ECO:0000256" key="1">
    <source>
        <dbReference type="ARBA" id="ARBA00004571"/>
    </source>
</evidence>
<dbReference type="InterPro" id="IPR023996">
    <property type="entry name" value="TonB-dep_OMP_SusC/RagA"/>
</dbReference>
<keyword evidence="5 7" id="KW-0472">Membrane</keyword>
<dbReference type="Gene3D" id="2.170.130.10">
    <property type="entry name" value="TonB-dependent receptor, plug domain"/>
    <property type="match status" value="1"/>
</dbReference>
<accession>A0A7K1SC96</accession>
<dbReference type="InterPro" id="IPR008969">
    <property type="entry name" value="CarboxyPept-like_regulatory"/>
</dbReference>
<organism evidence="9 10">
    <name type="scientific">Spirosoma arboris</name>
    <dbReference type="NCBI Taxonomy" id="2682092"/>
    <lineage>
        <taxon>Bacteria</taxon>
        <taxon>Pseudomonadati</taxon>
        <taxon>Bacteroidota</taxon>
        <taxon>Cytophagia</taxon>
        <taxon>Cytophagales</taxon>
        <taxon>Cytophagaceae</taxon>
        <taxon>Spirosoma</taxon>
    </lineage>
</organism>
<gene>
    <name evidence="9" type="ORF">GO755_15205</name>
</gene>
<dbReference type="SUPFAM" id="SSF49464">
    <property type="entry name" value="Carboxypeptidase regulatory domain-like"/>
    <property type="match status" value="1"/>
</dbReference>
<reference evidence="9 10" key="1">
    <citation type="submission" date="2019-12" db="EMBL/GenBank/DDBJ databases">
        <title>Spirosoma sp. HMF4905 genome sequencing and assembly.</title>
        <authorList>
            <person name="Kang H."/>
            <person name="Cha I."/>
            <person name="Kim H."/>
            <person name="Joh K."/>
        </authorList>
    </citation>
    <scope>NUCLEOTIDE SEQUENCE [LARGE SCALE GENOMIC DNA]</scope>
    <source>
        <strain evidence="9 10">HMF4905</strain>
    </source>
</reference>
<dbReference type="Gene3D" id="2.60.40.1120">
    <property type="entry name" value="Carboxypeptidase-like, regulatory domain"/>
    <property type="match status" value="1"/>
</dbReference>
<dbReference type="NCBIfam" id="TIGR04056">
    <property type="entry name" value="OMP_RagA_SusC"/>
    <property type="match status" value="1"/>
</dbReference>
<keyword evidence="10" id="KW-1185">Reference proteome</keyword>
<evidence type="ECO:0000313" key="10">
    <source>
        <dbReference type="Proteomes" id="UP000436006"/>
    </source>
</evidence>
<dbReference type="InterPro" id="IPR039426">
    <property type="entry name" value="TonB-dep_rcpt-like"/>
</dbReference>
<dbReference type="EMBL" id="WPIN01000005">
    <property type="protein sequence ID" value="MVM31391.1"/>
    <property type="molecule type" value="Genomic_DNA"/>
</dbReference>
<keyword evidence="2 7" id="KW-0813">Transport</keyword>
<keyword evidence="3 7" id="KW-1134">Transmembrane beta strand</keyword>
<evidence type="ECO:0000256" key="3">
    <source>
        <dbReference type="ARBA" id="ARBA00022452"/>
    </source>
</evidence>
<dbReference type="InterPro" id="IPR012910">
    <property type="entry name" value="Plug_dom"/>
</dbReference>
<sequence length="1119" mass="122184">MQYVFSPKSIHYTMNSNLYLARFLFRLIDRSTFPALVIVLFTSVATARSPKLTSIASEVLGKNYYGVKSQDIGIKGKVSDAKGEPLTGVSVVIKGSTTGTITDVNGNYAINVPDGNVTLVFSFIGFTAREIPLNNQSILNVVLSDDVKALEEVVVTGYSSQRKKDITGSVAIVKVSDLQSLPASTAENQLQGRAAGVTVISNNQPGSVSTVRIRGFASFTGNDPLYIVDGVPTSSLLGINPSDVESMQVLKDAASASIYGARASNGVIVVTTKKGKTGSAKVSYDVSYGIQDPGKGWTNMLNPQEYADLTWLALKNSGQPQQSVQYGKGATPVLPDYLLAGTASGVKEGDPAANPALYDLSYANLANSTYAPYLIVKANKQGTNWWKEITRNAPITNHNLTVSGGAPDKSRYLFSLNYFNQNGIVIENFYKRYSARINTEFTLKKNIRIGENLQVFTSQANTAANNTEASELALARYILPIVPLYTIREGDFAGTKGNGLGTADNPVAVRERTKNNRANTFGIFGNMYLEVDFLKHFTARTSFGGTYGTNDYTNYPTIEYEGAENNRNPTLAVGFFKNRSWTWTNQLTYKNTFGDHSLQVLAGTEAVDDAGNRIEGSRSNYFLYTNINAITLSSGTSNQLVSGFPNTPASLFSLFGKVDYEFKNKYIASVIVRRDGSSRFGADNRYAVFPAGSLGWRISEEAFLKNVTWLTDLKLRGSYGLMGNQRIDPANQYTQFSTSKGAASYDIGGTSTTPQSGYYLSFIGNSSGKWETNVSTNVGFDATFFGGKTDISFDWYQKKTNNLLYTVEQLATAGGIASQNPPFFNVGSMKNTGIDLAISQRANLQKVKLDATLTLTTYKNEITKIADGISYFDYNSPLNEQNRIGGVFTRNAVGHPINAYFGYDVIGLFQSADDVAKSPTQQSAAPGRFKYRDANGDGKIDANDRVFFGNPNPKFTYGLNLNLSYKGFDLAGFFYGVQGRDAINYARFTTDFYSQGITNKSKDALYNSWRPDNLNAKVPIQETVGNFSTNAIPNSYYKEDASYLRLKNLSLGYTLPTSLLNQIGVDRLRVYIQATNLFTITRYTGLEPEIISTDDRAAGIDAGAYPAVKQYLVGASINF</sequence>
<proteinExistence type="inferred from homology"/>
<evidence type="ECO:0000256" key="6">
    <source>
        <dbReference type="ARBA" id="ARBA00023237"/>
    </source>
</evidence>
<dbReference type="PROSITE" id="PS52016">
    <property type="entry name" value="TONB_DEPENDENT_REC_3"/>
    <property type="match status" value="1"/>
</dbReference>
<comment type="subcellular location">
    <subcellularLocation>
        <location evidence="1 7">Cell outer membrane</location>
        <topology evidence="1 7">Multi-pass membrane protein</topology>
    </subcellularLocation>
</comment>
<evidence type="ECO:0000256" key="2">
    <source>
        <dbReference type="ARBA" id="ARBA00022448"/>
    </source>
</evidence>
<keyword evidence="6 7" id="KW-0998">Cell outer membrane</keyword>
<name>A0A7K1SC96_9BACT</name>